<dbReference type="InterPro" id="IPR009097">
    <property type="entry name" value="Cyclic_Pdiesterase"/>
</dbReference>
<dbReference type="Gene3D" id="3.90.1140.10">
    <property type="entry name" value="Cyclic phosphodiesterase"/>
    <property type="match status" value="1"/>
</dbReference>
<comment type="caution">
    <text evidence="1">The sequence shown here is derived from an EMBL/GenBank/DDBJ whole genome shotgun (WGS) entry which is preliminary data.</text>
</comment>
<proteinExistence type="predicted"/>
<dbReference type="EMBL" id="QSON01000005">
    <property type="protein sequence ID" value="RGJ04810.1"/>
    <property type="molecule type" value="Genomic_DNA"/>
</dbReference>
<dbReference type="PANTHER" id="PTHR36039">
    <property type="match status" value="1"/>
</dbReference>
<organism evidence="1 2">
    <name type="scientific">Hungatella hathewayi</name>
    <dbReference type="NCBI Taxonomy" id="154046"/>
    <lineage>
        <taxon>Bacteria</taxon>
        <taxon>Bacillati</taxon>
        <taxon>Bacillota</taxon>
        <taxon>Clostridia</taxon>
        <taxon>Lachnospirales</taxon>
        <taxon>Lachnospiraceae</taxon>
        <taxon>Hungatella</taxon>
    </lineage>
</organism>
<dbReference type="PANTHER" id="PTHR36039:SF2">
    <property type="entry name" value="RNA LIGASE_CYCLIC NUCLEOTIDE PHOSPHODIESTERASE FAMILY PROTEIN"/>
    <property type="match status" value="1"/>
</dbReference>
<accession>A0A374P8E1</accession>
<dbReference type="AlphaFoldDB" id="A0A374P8E1"/>
<gene>
    <name evidence="1" type="ORF">DXD79_12920</name>
</gene>
<protein>
    <submittedName>
        <fullName evidence="1">2'-5' RNA ligase family protein</fullName>
    </submittedName>
</protein>
<keyword evidence="1" id="KW-0436">Ligase</keyword>
<dbReference type="Proteomes" id="UP000263014">
    <property type="component" value="Unassembled WGS sequence"/>
</dbReference>
<reference evidence="1 2" key="1">
    <citation type="submission" date="2018-08" db="EMBL/GenBank/DDBJ databases">
        <title>A genome reference for cultivated species of the human gut microbiota.</title>
        <authorList>
            <person name="Zou Y."/>
            <person name="Xue W."/>
            <person name="Luo G."/>
        </authorList>
    </citation>
    <scope>NUCLEOTIDE SEQUENCE [LARGE SCALE GENOMIC DNA]</scope>
    <source>
        <strain evidence="1 2">TM09-12</strain>
    </source>
</reference>
<evidence type="ECO:0000313" key="2">
    <source>
        <dbReference type="Proteomes" id="UP000263014"/>
    </source>
</evidence>
<sequence length="178" mass="20729">MQYAIEMYYDEVTENAICNLAFQIAENGISSKFLEWKTRPHITLACFNDVDEEQCKKLLKSFAVKHSKKPAYIGSVGMFNDTKTIFLSPIMTKEMYDLQRDLHECMNSFDTTGWEWYCPDRWVPHCTVAMTKDEPEKAFFDASDFVLHKFKKIQGMFKSIGLVKVTFPVEELYTVELA</sequence>
<dbReference type="Pfam" id="PF13563">
    <property type="entry name" value="2_5_RNA_ligase2"/>
    <property type="match status" value="1"/>
</dbReference>
<name>A0A374P8E1_9FIRM</name>
<dbReference type="RefSeq" id="WP_002604334.1">
    <property type="nucleotide sequence ID" value="NZ_QSON01000005.1"/>
</dbReference>
<dbReference type="SUPFAM" id="SSF55144">
    <property type="entry name" value="LigT-like"/>
    <property type="match status" value="1"/>
</dbReference>
<evidence type="ECO:0000313" key="1">
    <source>
        <dbReference type="EMBL" id="RGJ04810.1"/>
    </source>
</evidence>
<dbReference type="GO" id="GO:0016874">
    <property type="term" value="F:ligase activity"/>
    <property type="evidence" value="ECO:0007669"/>
    <property type="project" value="UniProtKB-KW"/>
</dbReference>